<comment type="caution">
    <text evidence="2">The sequence shown here is derived from an EMBL/GenBank/DDBJ whole genome shotgun (WGS) entry which is preliminary data.</text>
</comment>
<keyword evidence="1" id="KW-0472">Membrane</keyword>
<evidence type="ECO:0000313" key="2">
    <source>
        <dbReference type="EMBL" id="EZG45078.1"/>
    </source>
</evidence>
<feature type="transmembrane region" description="Helical" evidence="1">
    <location>
        <begin position="48"/>
        <end position="66"/>
    </location>
</feature>
<feature type="transmembrane region" description="Helical" evidence="1">
    <location>
        <begin position="197"/>
        <end position="217"/>
    </location>
</feature>
<sequence length="344" mass="38608">MPTERVNYLEDPNILGLESLFGLLSIVNVIVLHYLMAVVIPYPLVVTWIQLALGLLYTHVLGEFGVEYKDFNHFPPTRIFKEKLSELLIPSLAYLSMICSANMLLARVPSVAMYPVVASFAIVAHHAARFFGCGQIYRPSRWVALGVILLGYFISAFDYFAVGGDVILLSLFFGLSTALYRAAFLERSLHITRGLSSELYVHQAVIGIVLLPVVIILSRERRFFTYMPTDFSRAWTWLMWGCLSTAASLPLLKNIVSNRLIRFSGQPPWRFLELFAIILVFVLGWAIFDRINGLSILAFGLVFVGRTLNTIDALRFDEAAAPPFKFTGPGGNTDYHNMDNSPKV</sequence>
<proteinExistence type="predicted"/>
<feature type="transmembrane region" description="Helical" evidence="1">
    <location>
        <begin position="268"/>
        <end position="288"/>
    </location>
</feature>
<dbReference type="AlphaFoldDB" id="A0A023B0A5"/>
<dbReference type="Proteomes" id="UP000019763">
    <property type="component" value="Unassembled WGS sequence"/>
</dbReference>
<dbReference type="eggNOG" id="ENOG502S22F">
    <property type="taxonomic scope" value="Eukaryota"/>
</dbReference>
<dbReference type="OMA" id="VGCGEEY"/>
<gene>
    <name evidence="2" type="ORF">GNI_141130</name>
</gene>
<evidence type="ECO:0000313" key="3">
    <source>
        <dbReference type="Proteomes" id="UP000019763"/>
    </source>
</evidence>
<dbReference type="VEuPathDB" id="CryptoDB:GNI_141130"/>
<evidence type="ECO:0000256" key="1">
    <source>
        <dbReference type="SAM" id="Phobius"/>
    </source>
</evidence>
<dbReference type="RefSeq" id="XP_011132582.1">
    <property type="nucleotide sequence ID" value="XM_011134280.1"/>
</dbReference>
<keyword evidence="1 2" id="KW-0812">Transmembrane</keyword>
<organism evidence="2 3">
    <name type="scientific">Gregarina niphandrodes</name>
    <name type="common">Septate eugregarine</name>
    <dbReference type="NCBI Taxonomy" id="110365"/>
    <lineage>
        <taxon>Eukaryota</taxon>
        <taxon>Sar</taxon>
        <taxon>Alveolata</taxon>
        <taxon>Apicomplexa</taxon>
        <taxon>Conoidasida</taxon>
        <taxon>Gregarinasina</taxon>
        <taxon>Eugregarinorida</taxon>
        <taxon>Gregarinidae</taxon>
        <taxon>Gregarina</taxon>
    </lineage>
</organism>
<keyword evidence="1" id="KW-1133">Transmembrane helix</keyword>
<reference evidence="2" key="1">
    <citation type="submission" date="2013-12" db="EMBL/GenBank/DDBJ databases">
        <authorList>
            <person name="Omoto C.K."/>
            <person name="Sibley D."/>
            <person name="Venepally P."/>
            <person name="Hadjithomas M."/>
            <person name="Karamycheva S."/>
            <person name="Brunk B."/>
            <person name="Roos D."/>
            <person name="Caler E."/>
            <person name="Lorenzi H."/>
        </authorList>
    </citation>
    <scope>NUCLEOTIDE SEQUENCE</scope>
</reference>
<dbReference type="EMBL" id="AFNH02001043">
    <property type="protein sequence ID" value="EZG45078.1"/>
    <property type="molecule type" value="Genomic_DNA"/>
</dbReference>
<feature type="transmembrane region" description="Helical" evidence="1">
    <location>
        <begin position="20"/>
        <end position="42"/>
    </location>
</feature>
<accession>A0A023B0A5</accession>
<feature type="transmembrane region" description="Helical" evidence="1">
    <location>
        <begin position="111"/>
        <end position="130"/>
    </location>
</feature>
<name>A0A023B0A5_GRENI</name>
<dbReference type="OrthoDB" id="363842at2759"/>
<feature type="transmembrane region" description="Helical" evidence="1">
    <location>
        <begin position="87"/>
        <end position="105"/>
    </location>
</feature>
<feature type="transmembrane region" description="Helical" evidence="1">
    <location>
        <begin position="237"/>
        <end position="256"/>
    </location>
</feature>
<feature type="transmembrane region" description="Helical" evidence="1">
    <location>
        <begin position="166"/>
        <end position="185"/>
    </location>
</feature>
<keyword evidence="3" id="KW-1185">Reference proteome</keyword>
<feature type="transmembrane region" description="Helical" evidence="1">
    <location>
        <begin position="142"/>
        <end position="160"/>
    </location>
</feature>
<dbReference type="GeneID" id="22915008"/>
<protein>
    <submittedName>
        <fullName evidence="2">Transmembrane protein</fullName>
    </submittedName>
</protein>